<protein>
    <submittedName>
        <fullName evidence="3">Histidine kinase</fullName>
    </submittedName>
</protein>
<feature type="transmembrane region" description="Helical" evidence="1">
    <location>
        <begin position="21"/>
        <end position="44"/>
    </location>
</feature>
<keyword evidence="3" id="KW-0808">Transferase</keyword>
<feature type="transmembrane region" description="Helical" evidence="1">
    <location>
        <begin position="64"/>
        <end position="83"/>
    </location>
</feature>
<sequence length="115" mass="14024">MKISDQEKYERARKKVNDIKGFHKHLTAYIIVNIILLLIKANIMDAFSDHEFDWNFESWLRWNTYGTAILWGIGLLIHGLYVYRHKFGFLKNWEERKIREIIEKEEAEERNKREL</sequence>
<dbReference type="OrthoDB" id="8965954at2"/>
<evidence type="ECO:0000313" key="3">
    <source>
        <dbReference type="EMBL" id="AVI52289.1"/>
    </source>
</evidence>
<keyword evidence="4" id="KW-1185">Reference proteome</keyword>
<accession>A0A2S0I058</accession>
<evidence type="ECO:0000259" key="2">
    <source>
        <dbReference type="Pfam" id="PF13239"/>
    </source>
</evidence>
<dbReference type="KEGG" id="aue:C5O00_00145"/>
<dbReference type="Proteomes" id="UP000238442">
    <property type="component" value="Chromosome"/>
</dbReference>
<dbReference type="RefSeq" id="WP_105217528.1">
    <property type="nucleotide sequence ID" value="NZ_CP027062.1"/>
</dbReference>
<evidence type="ECO:0000256" key="1">
    <source>
        <dbReference type="SAM" id="Phobius"/>
    </source>
</evidence>
<keyword evidence="1" id="KW-0812">Transmembrane</keyword>
<organism evidence="3 4">
    <name type="scientific">Pukyongia salina</name>
    <dbReference type="NCBI Taxonomy" id="2094025"/>
    <lineage>
        <taxon>Bacteria</taxon>
        <taxon>Pseudomonadati</taxon>
        <taxon>Bacteroidota</taxon>
        <taxon>Flavobacteriia</taxon>
        <taxon>Flavobacteriales</taxon>
        <taxon>Flavobacteriaceae</taxon>
        <taxon>Pukyongia</taxon>
    </lineage>
</organism>
<gene>
    <name evidence="3" type="ORF">C5O00_00145</name>
</gene>
<reference evidence="3 4" key="1">
    <citation type="submission" date="2018-02" db="EMBL/GenBank/DDBJ databases">
        <title>Genomic analysis of the strain RR4-38 isolated from a seawater recirculating aquaculture system.</title>
        <authorList>
            <person name="Kim Y.-S."/>
            <person name="Jang Y.H."/>
            <person name="Kim K.-H."/>
        </authorList>
    </citation>
    <scope>NUCLEOTIDE SEQUENCE [LARGE SCALE GENOMIC DNA]</scope>
    <source>
        <strain evidence="3 4">RR4-38</strain>
    </source>
</reference>
<keyword evidence="1" id="KW-0472">Membrane</keyword>
<dbReference type="GO" id="GO:0016301">
    <property type="term" value="F:kinase activity"/>
    <property type="evidence" value="ECO:0007669"/>
    <property type="project" value="UniProtKB-KW"/>
</dbReference>
<feature type="domain" description="2TM" evidence="2">
    <location>
        <begin position="10"/>
        <end position="102"/>
    </location>
</feature>
<dbReference type="InterPro" id="IPR025698">
    <property type="entry name" value="2TM_dom"/>
</dbReference>
<dbReference type="AlphaFoldDB" id="A0A2S0I058"/>
<name>A0A2S0I058_9FLAO</name>
<proteinExistence type="predicted"/>
<evidence type="ECO:0000313" key="4">
    <source>
        <dbReference type="Proteomes" id="UP000238442"/>
    </source>
</evidence>
<keyword evidence="1" id="KW-1133">Transmembrane helix</keyword>
<keyword evidence="3" id="KW-0418">Kinase</keyword>
<dbReference type="EMBL" id="CP027062">
    <property type="protein sequence ID" value="AVI52289.1"/>
    <property type="molecule type" value="Genomic_DNA"/>
</dbReference>
<dbReference type="Pfam" id="PF13239">
    <property type="entry name" value="2TM"/>
    <property type="match status" value="1"/>
</dbReference>